<dbReference type="AlphaFoldDB" id="A0A9Q1G232"/>
<proteinExistence type="predicted"/>
<evidence type="ECO:0000313" key="2">
    <source>
        <dbReference type="EMBL" id="KAJ8373960.1"/>
    </source>
</evidence>
<comment type="caution">
    <text evidence="2">The sequence shown here is derived from an EMBL/GenBank/DDBJ whole genome shotgun (WGS) entry which is preliminary data.</text>
</comment>
<accession>A0A9Q1G232</accession>
<evidence type="ECO:0000313" key="3">
    <source>
        <dbReference type="Proteomes" id="UP001152622"/>
    </source>
</evidence>
<feature type="region of interest" description="Disordered" evidence="1">
    <location>
        <begin position="35"/>
        <end position="73"/>
    </location>
</feature>
<dbReference type="Proteomes" id="UP001152622">
    <property type="component" value="Chromosome 2"/>
</dbReference>
<dbReference type="EMBL" id="JAINUF010000002">
    <property type="protein sequence ID" value="KAJ8373960.1"/>
    <property type="molecule type" value="Genomic_DNA"/>
</dbReference>
<reference evidence="2" key="1">
    <citation type="journal article" date="2023" name="Science">
        <title>Genome structures resolve the early diversification of teleost fishes.</title>
        <authorList>
            <person name="Parey E."/>
            <person name="Louis A."/>
            <person name="Montfort J."/>
            <person name="Bouchez O."/>
            <person name="Roques C."/>
            <person name="Iampietro C."/>
            <person name="Lluch J."/>
            <person name="Castinel A."/>
            <person name="Donnadieu C."/>
            <person name="Desvignes T."/>
            <person name="Floi Bucao C."/>
            <person name="Jouanno E."/>
            <person name="Wen M."/>
            <person name="Mejri S."/>
            <person name="Dirks R."/>
            <person name="Jansen H."/>
            <person name="Henkel C."/>
            <person name="Chen W.J."/>
            <person name="Zahm M."/>
            <person name="Cabau C."/>
            <person name="Klopp C."/>
            <person name="Thompson A.W."/>
            <person name="Robinson-Rechavi M."/>
            <person name="Braasch I."/>
            <person name="Lecointre G."/>
            <person name="Bobe J."/>
            <person name="Postlethwait J.H."/>
            <person name="Berthelot C."/>
            <person name="Roest Crollius H."/>
            <person name="Guiguen Y."/>
        </authorList>
    </citation>
    <scope>NUCLEOTIDE SEQUENCE</scope>
    <source>
        <strain evidence="2">WJC10195</strain>
    </source>
</reference>
<organism evidence="2 3">
    <name type="scientific">Synaphobranchus kaupii</name>
    <name type="common">Kaup's arrowtooth eel</name>
    <dbReference type="NCBI Taxonomy" id="118154"/>
    <lineage>
        <taxon>Eukaryota</taxon>
        <taxon>Metazoa</taxon>
        <taxon>Chordata</taxon>
        <taxon>Craniata</taxon>
        <taxon>Vertebrata</taxon>
        <taxon>Euteleostomi</taxon>
        <taxon>Actinopterygii</taxon>
        <taxon>Neopterygii</taxon>
        <taxon>Teleostei</taxon>
        <taxon>Anguilliformes</taxon>
        <taxon>Synaphobranchidae</taxon>
        <taxon>Synaphobranchus</taxon>
    </lineage>
</organism>
<name>A0A9Q1G232_SYNKA</name>
<gene>
    <name evidence="2" type="ORF">SKAU_G00045400</name>
</gene>
<feature type="compositionally biased region" description="Basic and acidic residues" evidence="1">
    <location>
        <begin position="36"/>
        <end position="53"/>
    </location>
</feature>
<keyword evidence="3" id="KW-1185">Reference proteome</keyword>
<evidence type="ECO:0000256" key="1">
    <source>
        <dbReference type="SAM" id="MobiDB-lite"/>
    </source>
</evidence>
<sequence>MSPEIRIATKTPTDSRDCGIRSRQLLFPNVVPRNPVKKDCQEERDGHQRRDYRSSYPGISGFRHAPERRRDPPSVPLALSCEILGKCSVHGAGRGCCKPANLSVFVSVFFTCRLILTFQELILPIVSTTFCAREENVEDVDVSGLQEEALRNIVADSLWSICKLLDGIQVQASPLCPPAQ</sequence>
<protein>
    <submittedName>
        <fullName evidence="2">Uncharacterized protein</fullName>
    </submittedName>
</protein>